<dbReference type="KEGG" id="hmi:soil367_18430"/>
<dbReference type="OrthoDB" id="6636746at2"/>
<proteinExistence type="predicted"/>
<evidence type="ECO:0000313" key="2">
    <source>
        <dbReference type="Proteomes" id="UP000298049"/>
    </source>
</evidence>
<reference evidence="1 2" key="1">
    <citation type="submission" date="2018-07" db="EMBL/GenBank/DDBJ databases">
        <title>Marsedoiliclastica nanhaica gen. nov. sp. nov., a novel marine hydrocarbonoclastic bacterium isolated from an in-situ enriched hydrocarbon-degrading consortium in deep-sea sediment.</title>
        <authorList>
            <person name="Dong C."/>
            <person name="Ma T."/>
            <person name="Liu R."/>
            <person name="Shao Z."/>
        </authorList>
    </citation>
    <scope>NUCLEOTIDE SEQUENCE [LARGE SCALE GENOMIC DNA]</scope>
    <source>
        <strain evidence="2">soil36-7</strain>
        <plasmid evidence="1 2">psoil36-7</plasmid>
    </source>
</reference>
<gene>
    <name evidence="1" type="ORF">soil367_18430</name>
</gene>
<dbReference type="Proteomes" id="UP000298049">
    <property type="component" value="Plasmid psoil36-7"/>
</dbReference>
<evidence type="ECO:0000313" key="1">
    <source>
        <dbReference type="EMBL" id="QCF28051.1"/>
    </source>
</evidence>
<accession>A0A4P7XLK1</accession>
<sequence>MQQSTTASAEPERLLAAQPTLRVEDIVPACGGTEPISVINGRRWLYCFQPSSGKHCYLDVDNDLITWNRSFHPAFSPELEGTEEELQPLARREKAAAEVELFYF</sequence>
<name>A0A4P7XLK1_9ALTE</name>
<keyword evidence="2" id="KW-1185">Reference proteome</keyword>
<dbReference type="GeneID" id="40106878"/>
<dbReference type="AlphaFoldDB" id="A0A4P7XLK1"/>
<dbReference type="EMBL" id="CP031094">
    <property type="protein sequence ID" value="QCF28051.1"/>
    <property type="molecule type" value="Genomic_DNA"/>
</dbReference>
<dbReference type="RefSeq" id="WP_136550728.1">
    <property type="nucleotide sequence ID" value="NZ_CP031094.1"/>
</dbReference>
<protein>
    <submittedName>
        <fullName evidence="1">Uncharacterized protein</fullName>
    </submittedName>
</protein>
<geneLocation type="plasmid" evidence="1 2">
    <name>psoil36-7</name>
</geneLocation>
<organism evidence="1 2">
    <name type="scientific">Hydrocarboniclastica marina</name>
    <dbReference type="NCBI Taxonomy" id="2259620"/>
    <lineage>
        <taxon>Bacteria</taxon>
        <taxon>Pseudomonadati</taxon>
        <taxon>Pseudomonadota</taxon>
        <taxon>Gammaproteobacteria</taxon>
        <taxon>Alteromonadales</taxon>
        <taxon>Alteromonadaceae</taxon>
        <taxon>Hydrocarboniclastica</taxon>
    </lineage>
</organism>
<keyword evidence="1" id="KW-0614">Plasmid</keyword>